<organism evidence="3 4">
    <name type="scientific">Litorivicinus lipolyticus</name>
    <dbReference type="NCBI Taxonomy" id="418701"/>
    <lineage>
        <taxon>Bacteria</taxon>
        <taxon>Pseudomonadati</taxon>
        <taxon>Pseudomonadota</taxon>
        <taxon>Gammaproteobacteria</taxon>
        <taxon>Oceanospirillales</taxon>
        <taxon>Litorivicinaceae</taxon>
        <taxon>Litorivicinus</taxon>
    </lineage>
</organism>
<name>A0A5Q2QFQ9_9GAMM</name>
<dbReference type="KEGG" id="llp:GH975_09695"/>
<dbReference type="Gene3D" id="3.40.30.10">
    <property type="entry name" value="Glutaredoxin"/>
    <property type="match status" value="1"/>
</dbReference>
<evidence type="ECO:0000313" key="3">
    <source>
        <dbReference type="EMBL" id="QGG80827.1"/>
    </source>
</evidence>
<dbReference type="SUPFAM" id="SSF52833">
    <property type="entry name" value="Thioredoxin-like"/>
    <property type="match status" value="1"/>
</dbReference>
<dbReference type="Pfam" id="PF13098">
    <property type="entry name" value="Thioredoxin_2"/>
    <property type="match status" value="1"/>
</dbReference>
<dbReference type="OrthoDB" id="7066560at2"/>
<gene>
    <name evidence="3" type="ORF">GH975_09695</name>
</gene>
<accession>A0A5Q2QFQ9</accession>
<keyword evidence="4" id="KW-1185">Reference proteome</keyword>
<dbReference type="PROSITE" id="PS51352">
    <property type="entry name" value="THIOREDOXIN_2"/>
    <property type="match status" value="1"/>
</dbReference>
<feature type="signal peptide" evidence="1">
    <location>
        <begin position="1"/>
        <end position="20"/>
    </location>
</feature>
<dbReference type="AlphaFoldDB" id="A0A5Q2QFQ9"/>
<evidence type="ECO:0000313" key="4">
    <source>
        <dbReference type="Proteomes" id="UP000388235"/>
    </source>
</evidence>
<dbReference type="InterPro" id="IPR013766">
    <property type="entry name" value="Thioredoxin_domain"/>
</dbReference>
<dbReference type="RefSeq" id="WP_153714331.1">
    <property type="nucleotide sequence ID" value="NZ_CP045871.1"/>
</dbReference>
<protein>
    <submittedName>
        <fullName evidence="3">Thioredoxin fold domain-containing protein</fullName>
    </submittedName>
</protein>
<feature type="domain" description="Thioredoxin" evidence="2">
    <location>
        <begin position="8"/>
        <end position="135"/>
    </location>
</feature>
<sequence>MPMTLRHLLLSTLVFSASLAAQDFSQSAQPALVFVTQSNCRFCVRLDRQVLSPLKASGLFNQGVTFVEVSLDAGEFVTDHDGLRVEGQAFAARYGAFGTPTLLFLDAQGVIQGEPWFGVPDALDFYGAKIEGAVANLKGLTN</sequence>
<dbReference type="InterPro" id="IPR012336">
    <property type="entry name" value="Thioredoxin-like_fold"/>
</dbReference>
<dbReference type="InterPro" id="IPR036249">
    <property type="entry name" value="Thioredoxin-like_sf"/>
</dbReference>
<evidence type="ECO:0000256" key="1">
    <source>
        <dbReference type="SAM" id="SignalP"/>
    </source>
</evidence>
<dbReference type="Proteomes" id="UP000388235">
    <property type="component" value="Chromosome"/>
</dbReference>
<dbReference type="EMBL" id="CP045871">
    <property type="protein sequence ID" value="QGG80827.1"/>
    <property type="molecule type" value="Genomic_DNA"/>
</dbReference>
<proteinExistence type="predicted"/>
<reference evidence="3 4" key="1">
    <citation type="submission" date="2019-11" db="EMBL/GenBank/DDBJ databases">
        <authorList>
            <person name="Khan S.A."/>
            <person name="Jeon C.O."/>
            <person name="Chun B.H."/>
        </authorList>
    </citation>
    <scope>NUCLEOTIDE SEQUENCE [LARGE SCALE GENOMIC DNA]</scope>
    <source>
        <strain evidence="3 4">IMCC 1097</strain>
    </source>
</reference>
<evidence type="ECO:0000259" key="2">
    <source>
        <dbReference type="PROSITE" id="PS51352"/>
    </source>
</evidence>
<keyword evidence="1" id="KW-0732">Signal</keyword>
<feature type="chain" id="PRO_5024325813" evidence="1">
    <location>
        <begin position="21"/>
        <end position="142"/>
    </location>
</feature>